<accession>Q2SPG5</accession>
<dbReference type="Gene3D" id="1.10.150.320">
    <property type="entry name" value="Photosystem II 12 kDa extrinsic protein"/>
    <property type="match status" value="1"/>
</dbReference>
<dbReference type="PANTHER" id="PTHR21180:SF32">
    <property type="entry name" value="ENDONUCLEASE_EXONUCLEASE_PHOSPHATASE FAMILY DOMAIN-CONTAINING PROTEIN 1"/>
    <property type="match status" value="1"/>
</dbReference>
<dbReference type="SUPFAM" id="SSF81585">
    <property type="entry name" value="PsbU/PolX domain-like"/>
    <property type="match status" value="1"/>
</dbReference>
<organism evidence="1 2">
    <name type="scientific">Hahella chejuensis (strain KCTC 2396)</name>
    <dbReference type="NCBI Taxonomy" id="349521"/>
    <lineage>
        <taxon>Bacteria</taxon>
        <taxon>Pseudomonadati</taxon>
        <taxon>Pseudomonadota</taxon>
        <taxon>Gammaproteobacteria</taxon>
        <taxon>Oceanospirillales</taxon>
        <taxon>Hahellaceae</taxon>
        <taxon>Hahella</taxon>
    </lineage>
</organism>
<dbReference type="Proteomes" id="UP000000238">
    <property type="component" value="Chromosome"/>
</dbReference>
<proteinExistence type="predicted"/>
<dbReference type="eggNOG" id="COG1555">
    <property type="taxonomic scope" value="Bacteria"/>
</dbReference>
<dbReference type="KEGG" id="hch:HCH_00555"/>
<sequence length="129" mass="14338">MGSFILFIAVLVIIYQLSNISRNTADALDKQVALQYEIVAVEKRLDQLTELLSARQFESRQESAVIVDADELVNINHATVKQLTSLPKIGRATAQKIAEARPFSKPEDLKLVQGINEDIFADLAEKITV</sequence>
<dbReference type="OrthoDB" id="7510573at2"/>
<reference evidence="1 2" key="1">
    <citation type="journal article" date="2005" name="Nucleic Acids Res.">
        <title>Genomic blueprint of Hahella chejuensis, a marine microbe producing an algicidal agent.</title>
        <authorList>
            <person name="Jeong H."/>
            <person name="Yim J.H."/>
            <person name="Lee C."/>
            <person name="Choi S.-H."/>
            <person name="Park Y.K."/>
            <person name="Yoon S.H."/>
            <person name="Hur C.-G."/>
            <person name="Kang H.-Y."/>
            <person name="Kim D."/>
            <person name="Lee H.H."/>
            <person name="Park K.H."/>
            <person name="Park S.-H."/>
            <person name="Park H.-S."/>
            <person name="Lee H.K."/>
            <person name="Oh T.K."/>
            <person name="Kim J.F."/>
        </authorList>
    </citation>
    <scope>NUCLEOTIDE SEQUENCE [LARGE SCALE GENOMIC DNA]</scope>
    <source>
        <strain evidence="1 2">KCTC 2396</strain>
    </source>
</reference>
<evidence type="ECO:0000313" key="2">
    <source>
        <dbReference type="Proteomes" id="UP000000238"/>
    </source>
</evidence>
<keyword evidence="2" id="KW-1185">Reference proteome</keyword>
<dbReference type="PANTHER" id="PTHR21180">
    <property type="entry name" value="ENDONUCLEASE/EXONUCLEASE/PHOSPHATASE FAMILY DOMAIN-CONTAINING PROTEIN 1"/>
    <property type="match status" value="1"/>
</dbReference>
<dbReference type="STRING" id="349521.HCH_00555"/>
<dbReference type="InterPro" id="IPR051675">
    <property type="entry name" value="Endo/Exo/Phosphatase_dom_1"/>
</dbReference>
<name>Q2SPG5_HAHCH</name>
<evidence type="ECO:0000313" key="1">
    <source>
        <dbReference type="EMBL" id="ABC27459.1"/>
    </source>
</evidence>
<dbReference type="HOGENOM" id="CLU_1945747_0_0_6"/>
<dbReference type="AlphaFoldDB" id="Q2SPG5"/>
<gene>
    <name evidence="1" type="ordered locus">HCH_00555</name>
</gene>
<dbReference type="RefSeq" id="WP_011394536.1">
    <property type="nucleotide sequence ID" value="NC_007645.1"/>
</dbReference>
<protein>
    <submittedName>
        <fullName evidence="1">Protein containing HHH motif</fullName>
    </submittedName>
</protein>
<dbReference type="EMBL" id="CP000155">
    <property type="protein sequence ID" value="ABC27459.1"/>
    <property type="molecule type" value="Genomic_DNA"/>
</dbReference>
<dbReference type="Pfam" id="PF12836">
    <property type="entry name" value="HHH_3"/>
    <property type="match status" value="1"/>
</dbReference>